<gene>
    <name evidence="1" type="ORF">L3X38_026310</name>
</gene>
<organism evidence="1 2">
    <name type="scientific">Prunus dulcis</name>
    <name type="common">Almond</name>
    <name type="synonym">Amygdalus dulcis</name>
    <dbReference type="NCBI Taxonomy" id="3755"/>
    <lineage>
        <taxon>Eukaryota</taxon>
        <taxon>Viridiplantae</taxon>
        <taxon>Streptophyta</taxon>
        <taxon>Embryophyta</taxon>
        <taxon>Tracheophyta</taxon>
        <taxon>Spermatophyta</taxon>
        <taxon>Magnoliopsida</taxon>
        <taxon>eudicotyledons</taxon>
        <taxon>Gunneridae</taxon>
        <taxon>Pentapetalae</taxon>
        <taxon>rosids</taxon>
        <taxon>fabids</taxon>
        <taxon>Rosales</taxon>
        <taxon>Rosaceae</taxon>
        <taxon>Amygdaloideae</taxon>
        <taxon>Amygdaleae</taxon>
        <taxon>Prunus</taxon>
    </lineage>
</organism>
<comment type="caution">
    <text evidence="1">The sequence shown here is derived from an EMBL/GenBank/DDBJ whole genome shotgun (WGS) entry which is preliminary data.</text>
</comment>
<dbReference type="AlphaFoldDB" id="A0AAD4URR3"/>
<protein>
    <recommendedName>
        <fullName evidence="3">DUF4283 domain-containing protein</fullName>
    </recommendedName>
</protein>
<proteinExistence type="predicted"/>
<keyword evidence="2" id="KW-1185">Reference proteome</keyword>
<dbReference type="Proteomes" id="UP001054821">
    <property type="component" value="Unassembled WGS sequence"/>
</dbReference>
<sequence length="182" mass="20658">MNFRFKKSLGPLCFPKTVSPSALRIDIGPTCMGEKGTLLLAGEPTLDEIGTSLEQQLVLTYREKVGLVIGASAISDRFVGFIYGLVAKVLMPQEVNRDAFIKNFSSLWKGKEDVSIKEIAHNQFWVRLYVTVMAPEFLIWNHGPVGDPSSCWRRIQMMPLSPWCRYIMGPFEFNCMVFRVFV</sequence>
<evidence type="ECO:0008006" key="3">
    <source>
        <dbReference type="Google" id="ProtNLM"/>
    </source>
</evidence>
<name>A0AAD4URR3_PRUDU</name>
<reference evidence="1 2" key="1">
    <citation type="journal article" date="2022" name="G3 (Bethesda)">
        <title>Whole-genome sequence and methylome profiling of the almond [Prunus dulcis (Mill.) D.A. Webb] cultivar 'Nonpareil'.</title>
        <authorList>
            <person name="D'Amico-Willman K.M."/>
            <person name="Ouma W.Z."/>
            <person name="Meulia T."/>
            <person name="Sideli G.M."/>
            <person name="Gradziel T.M."/>
            <person name="Fresnedo-Ramirez J."/>
        </authorList>
    </citation>
    <scope>NUCLEOTIDE SEQUENCE [LARGE SCALE GENOMIC DNA]</scope>
    <source>
        <strain evidence="1">Clone GOH B32 T37-40</strain>
    </source>
</reference>
<dbReference type="EMBL" id="JAJFAZ020000095">
    <property type="protein sequence ID" value="KAI5311021.1"/>
    <property type="molecule type" value="Genomic_DNA"/>
</dbReference>
<evidence type="ECO:0000313" key="2">
    <source>
        <dbReference type="Proteomes" id="UP001054821"/>
    </source>
</evidence>
<accession>A0AAD4URR3</accession>
<evidence type="ECO:0000313" key="1">
    <source>
        <dbReference type="EMBL" id="KAI5311021.1"/>
    </source>
</evidence>